<dbReference type="PANTHER" id="PTHR31686">
    <property type="match status" value="1"/>
</dbReference>
<dbReference type="GO" id="GO:0005886">
    <property type="term" value="C:plasma membrane"/>
    <property type="evidence" value="ECO:0007669"/>
    <property type="project" value="UniProtKB-SubCell"/>
</dbReference>
<feature type="transmembrane region" description="Helical" evidence="8">
    <location>
        <begin position="121"/>
        <end position="148"/>
    </location>
</feature>
<feature type="transmembrane region" description="Helical" evidence="8">
    <location>
        <begin position="189"/>
        <end position="217"/>
    </location>
</feature>
<proteinExistence type="inferred from homology"/>
<feature type="transmembrane region" description="Helical" evidence="8">
    <location>
        <begin position="334"/>
        <end position="355"/>
    </location>
</feature>
<feature type="transmembrane region" description="Helical" evidence="8">
    <location>
        <begin position="20"/>
        <end position="40"/>
    </location>
</feature>
<keyword evidence="4" id="KW-1003">Cell membrane</keyword>
<dbReference type="AlphaFoldDB" id="A0AAD6U1X2"/>
<evidence type="ECO:0000256" key="4">
    <source>
        <dbReference type="ARBA" id="ARBA00022475"/>
    </source>
</evidence>
<evidence type="ECO:0000256" key="3">
    <source>
        <dbReference type="ARBA" id="ARBA00022448"/>
    </source>
</evidence>
<feature type="transmembrane region" description="Helical" evidence="8">
    <location>
        <begin position="307"/>
        <end position="328"/>
    </location>
</feature>
<feature type="transmembrane region" description="Helical" evidence="8">
    <location>
        <begin position="229"/>
        <end position="248"/>
    </location>
</feature>
<dbReference type="Proteomes" id="UP001222325">
    <property type="component" value="Unassembled WGS sequence"/>
</dbReference>
<keyword evidence="6 8" id="KW-1133">Transmembrane helix</keyword>
<comment type="caution">
    <text evidence="9">The sequence shown here is derived from an EMBL/GenBank/DDBJ whole genome shotgun (WGS) entry which is preliminary data.</text>
</comment>
<evidence type="ECO:0000256" key="6">
    <source>
        <dbReference type="ARBA" id="ARBA00022989"/>
    </source>
</evidence>
<feature type="transmembrane region" description="Helical" evidence="8">
    <location>
        <begin position="268"/>
        <end position="295"/>
    </location>
</feature>
<comment type="similarity">
    <text evidence="2">Belongs to the tellurite-resistance/dicarboxylate transporter (TDT) family.</text>
</comment>
<sequence>MSNQSTRKSLKICIRHLTPAWHTIVMGTGAVSALASRFHFGQGSEAIQAVTLLFFFLNLCFFILICGATVARYWLFPELWSAMLRHPTQSLFIGAFPMGAATLINIALVTHQSYSFGGPGFLYALWAFWWLDSAVSLLTAVGMIYVMMSKHQHSLSQMSALWLLPFVTLIVASSTGGLLGAALSAHPTYVALTTAVSFIMLLMGLSLAIMLITVYLMRLAIHGPLDANLILSSFIILGPLGQGGFSMLVNARNLSHIHLGTALSAEAVQAVCFCAAWALWSMGLIWLCIAFASIYTVFRRQRVPFSVAYWGTIFPNGVFALLTVELGTVLESPVLNFLGAIFSVLVLLLWMFVFAKTIPAIWDTSVFNSPCVTKLDAETLSSRQDAEPFAGV</sequence>
<comment type="subcellular location">
    <subcellularLocation>
        <location evidence="1">Cell membrane</location>
        <topology evidence="1">Multi-pass membrane protein</topology>
    </subcellularLocation>
</comment>
<name>A0AAD6U1X2_9AGAR</name>
<dbReference type="InterPro" id="IPR051629">
    <property type="entry name" value="Sulfite_efflux_TDT"/>
</dbReference>
<dbReference type="Gene3D" id="1.50.10.150">
    <property type="entry name" value="Voltage-dependent anion channel"/>
    <property type="match status" value="1"/>
</dbReference>
<keyword evidence="10" id="KW-1185">Reference proteome</keyword>
<keyword evidence="3" id="KW-0813">Transport</keyword>
<feature type="transmembrane region" description="Helical" evidence="8">
    <location>
        <begin position="160"/>
        <end position="183"/>
    </location>
</feature>
<evidence type="ECO:0000313" key="10">
    <source>
        <dbReference type="Proteomes" id="UP001222325"/>
    </source>
</evidence>
<reference evidence="9" key="1">
    <citation type="submission" date="2023-03" db="EMBL/GenBank/DDBJ databases">
        <title>Massive genome expansion in bonnet fungi (Mycena s.s.) driven by repeated elements and novel gene families across ecological guilds.</title>
        <authorList>
            <consortium name="Lawrence Berkeley National Laboratory"/>
            <person name="Harder C.B."/>
            <person name="Miyauchi S."/>
            <person name="Viragh M."/>
            <person name="Kuo A."/>
            <person name="Thoen E."/>
            <person name="Andreopoulos B."/>
            <person name="Lu D."/>
            <person name="Skrede I."/>
            <person name="Drula E."/>
            <person name="Henrissat B."/>
            <person name="Morin E."/>
            <person name="Kohler A."/>
            <person name="Barry K."/>
            <person name="LaButti K."/>
            <person name="Morin E."/>
            <person name="Salamov A."/>
            <person name="Lipzen A."/>
            <person name="Mereny Z."/>
            <person name="Hegedus B."/>
            <person name="Baldrian P."/>
            <person name="Stursova M."/>
            <person name="Weitz H."/>
            <person name="Taylor A."/>
            <person name="Grigoriev I.V."/>
            <person name="Nagy L.G."/>
            <person name="Martin F."/>
            <person name="Kauserud H."/>
        </authorList>
    </citation>
    <scope>NUCLEOTIDE SEQUENCE</scope>
    <source>
        <strain evidence="9">CBHHK173m</strain>
    </source>
</reference>
<feature type="transmembrane region" description="Helical" evidence="8">
    <location>
        <begin position="91"/>
        <end position="109"/>
    </location>
</feature>
<dbReference type="InterPro" id="IPR004695">
    <property type="entry name" value="SLAC1/Mae1/Ssu1/TehA"/>
</dbReference>
<keyword evidence="7 8" id="KW-0472">Membrane</keyword>
<keyword evidence="5 8" id="KW-0812">Transmembrane</keyword>
<accession>A0AAD6U1X2</accession>
<protein>
    <submittedName>
        <fullName evidence="9">Voltage-dependent anion channel</fullName>
    </submittedName>
</protein>
<evidence type="ECO:0000256" key="1">
    <source>
        <dbReference type="ARBA" id="ARBA00004651"/>
    </source>
</evidence>
<evidence type="ECO:0000313" key="9">
    <source>
        <dbReference type="EMBL" id="KAJ7086093.1"/>
    </source>
</evidence>
<feature type="transmembrane region" description="Helical" evidence="8">
    <location>
        <begin position="46"/>
        <end position="70"/>
    </location>
</feature>
<organism evidence="9 10">
    <name type="scientific">Mycena belliarum</name>
    <dbReference type="NCBI Taxonomy" id="1033014"/>
    <lineage>
        <taxon>Eukaryota</taxon>
        <taxon>Fungi</taxon>
        <taxon>Dikarya</taxon>
        <taxon>Basidiomycota</taxon>
        <taxon>Agaricomycotina</taxon>
        <taxon>Agaricomycetes</taxon>
        <taxon>Agaricomycetidae</taxon>
        <taxon>Agaricales</taxon>
        <taxon>Marasmiineae</taxon>
        <taxon>Mycenaceae</taxon>
        <taxon>Mycena</taxon>
    </lineage>
</organism>
<evidence type="ECO:0000256" key="7">
    <source>
        <dbReference type="ARBA" id="ARBA00023136"/>
    </source>
</evidence>
<evidence type="ECO:0000256" key="5">
    <source>
        <dbReference type="ARBA" id="ARBA00022692"/>
    </source>
</evidence>
<dbReference type="GO" id="GO:0000319">
    <property type="term" value="F:sulfite transmembrane transporter activity"/>
    <property type="evidence" value="ECO:0007669"/>
    <property type="project" value="TreeGrafter"/>
</dbReference>
<gene>
    <name evidence="9" type="ORF">B0H15DRAFT_357677</name>
</gene>
<dbReference type="Pfam" id="PF03595">
    <property type="entry name" value="SLAC1"/>
    <property type="match status" value="1"/>
</dbReference>
<dbReference type="InterPro" id="IPR038665">
    <property type="entry name" value="Voltage-dep_anion_channel_sf"/>
</dbReference>
<dbReference type="PANTHER" id="PTHR31686:SF1">
    <property type="entry name" value="SULFITE EFFLUX PUMP SSU1"/>
    <property type="match status" value="1"/>
</dbReference>
<dbReference type="EMBL" id="JARJCN010000032">
    <property type="protein sequence ID" value="KAJ7086093.1"/>
    <property type="molecule type" value="Genomic_DNA"/>
</dbReference>
<evidence type="ECO:0000256" key="2">
    <source>
        <dbReference type="ARBA" id="ARBA00008566"/>
    </source>
</evidence>
<evidence type="ECO:0000256" key="8">
    <source>
        <dbReference type="SAM" id="Phobius"/>
    </source>
</evidence>